<gene>
    <name evidence="1" type="ORF">PPRIM_AZ9-3.1.T1480092</name>
</gene>
<reference evidence="1" key="1">
    <citation type="submission" date="2021-01" db="EMBL/GenBank/DDBJ databases">
        <authorList>
            <consortium name="Genoscope - CEA"/>
            <person name="William W."/>
        </authorList>
    </citation>
    <scope>NUCLEOTIDE SEQUENCE</scope>
</reference>
<dbReference type="EMBL" id="CAJJDM010000152">
    <property type="protein sequence ID" value="CAD8111666.1"/>
    <property type="molecule type" value="Genomic_DNA"/>
</dbReference>
<comment type="caution">
    <text evidence="1">The sequence shown here is derived from an EMBL/GenBank/DDBJ whole genome shotgun (WGS) entry which is preliminary data.</text>
</comment>
<dbReference type="AlphaFoldDB" id="A0A8S1Q7Q3"/>
<proteinExistence type="predicted"/>
<evidence type="ECO:0000313" key="1">
    <source>
        <dbReference type="EMBL" id="CAD8111666.1"/>
    </source>
</evidence>
<sequence length="465" mass="53977">MGNKSTREIREKIEQFKEDSEKKDIEWTIHNQDEVYEQMLILSRYFSLQKLQLNFIDPNIGDITPLKDAIQGSEIFEVLKIQAQNTKINDANIIPSHITTLNRFHLDLSNTQITDVSNVIQVLNQNIQLESIYMNFNNTHITSIKLFDVHLFTQLKSLTIFTGYTQLNNIEQFTLNVSKLMNLEELHLNFSGTQITDLAPLGSCIRKLNKLLQLTIKLDDLQLENIFDLMQGISFCINLCHLTLTFNNTNLNNIDQLGDLLKQLQNLEYLNIQFSKTRVTQADNLFQKIGYLTALKSLSLNFKDTNISSLSLHRILDTIQKIEHLRISANKNFDQSVLDAIPQQQQMKSLILDLNDTNINSVNKLMEQIGDLKLMRFLQILISNTQVEELNCSNLSKLQNLRTLQIDISQTPMQKIIGLEEELGKIKFLNQFIFDAIDTKFHNNEYQDKIKQELKKLQYLKEFHL</sequence>
<dbReference type="Proteomes" id="UP000688137">
    <property type="component" value="Unassembled WGS sequence"/>
</dbReference>
<protein>
    <recommendedName>
        <fullName evidence="3">Kinase domain protein</fullName>
    </recommendedName>
</protein>
<organism evidence="1 2">
    <name type="scientific">Paramecium primaurelia</name>
    <dbReference type="NCBI Taxonomy" id="5886"/>
    <lineage>
        <taxon>Eukaryota</taxon>
        <taxon>Sar</taxon>
        <taxon>Alveolata</taxon>
        <taxon>Ciliophora</taxon>
        <taxon>Intramacronucleata</taxon>
        <taxon>Oligohymenophorea</taxon>
        <taxon>Peniculida</taxon>
        <taxon>Parameciidae</taxon>
        <taxon>Paramecium</taxon>
    </lineage>
</organism>
<keyword evidence="2" id="KW-1185">Reference proteome</keyword>
<name>A0A8S1Q7Q3_PARPR</name>
<accession>A0A8S1Q7Q3</accession>
<dbReference type="OMA" id="MQGISFC"/>
<evidence type="ECO:0000313" key="2">
    <source>
        <dbReference type="Proteomes" id="UP000688137"/>
    </source>
</evidence>
<evidence type="ECO:0008006" key="3">
    <source>
        <dbReference type="Google" id="ProtNLM"/>
    </source>
</evidence>